<dbReference type="Proteomes" id="UP000011668">
    <property type="component" value="Unassembled WGS sequence"/>
</dbReference>
<keyword evidence="5" id="KW-1185">Reference proteome</keyword>
<dbReference type="OMA" id="GRVEHHT"/>
<evidence type="ECO:0000313" key="4">
    <source>
        <dbReference type="EMBL" id="ELU39112.1"/>
    </source>
</evidence>
<dbReference type="Pfam" id="PF03959">
    <property type="entry name" value="FSH1"/>
    <property type="match status" value="1"/>
</dbReference>
<organism evidence="4 5">
    <name type="scientific">Thanatephorus cucumeris (strain AG1-IA)</name>
    <name type="common">Rice sheath blight fungus</name>
    <name type="synonym">Rhizoctonia solani</name>
    <dbReference type="NCBI Taxonomy" id="983506"/>
    <lineage>
        <taxon>Eukaryota</taxon>
        <taxon>Fungi</taxon>
        <taxon>Dikarya</taxon>
        <taxon>Basidiomycota</taxon>
        <taxon>Agaricomycotina</taxon>
        <taxon>Agaricomycetes</taxon>
        <taxon>Cantharellales</taxon>
        <taxon>Ceratobasidiaceae</taxon>
        <taxon>Rhizoctonia</taxon>
        <taxon>Rhizoctonia solani AG-1</taxon>
    </lineage>
</organism>
<dbReference type="InterPro" id="IPR050593">
    <property type="entry name" value="LovG"/>
</dbReference>
<evidence type="ECO:0000259" key="3">
    <source>
        <dbReference type="Pfam" id="PF03959"/>
    </source>
</evidence>
<dbReference type="OrthoDB" id="2094269at2759"/>
<dbReference type="AlphaFoldDB" id="L8WQQ2"/>
<dbReference type="InterPro" id="IPR005645">
    <property type="entry name" value="FSH-like_dom"/>
</dbReference>
<comment type="caution">
    <text evidence="4">The sequence shown here is derived from an EMBL/GenBank/DDBJ whole genome shotgun (WGS) entry which is preliminary data.</text>
</comment>
<name>L8WQQ2_THACA</name>
<accession>L8WQQ2</accession>
<dbReference type="SUPFAM" id="SSF53474">
    <property type="entry name" value="alpha/beta-Hydrolases"/>
    <property type="match status" value="1"/>
</dbReference>
<dbReference type="GO" id="GO:0016787">
    <property type="term" value="F:hydrolase activity"/>
    <property type="evidence" value="ECO:0007669"/>
    <property type="project" value="UniProtKB-KW"/>
</dbReference>
<dbReference type="EMBL" id="AFRT01001905">
    <property type="protein sequence ID" value="ELU39112.1"/>
    <property type="molecule type" value="Genomic_DNA"/>
</dbReference>
<dbReference type="InterPro" id="IPR029058">
    <property type="entry name" value="AB_hydrolase_fold"/>
</dbReference>
<protein>
    <submittedName>
        <fullName evidence="4">FSH1 domain-containing protein</fullName>
    </submittedName>
</protein>
<dbReference type="GO" id="GO:0005634">
    <property type="term" value="C:nucleus"/>
    <property type="evidence" value="ECO:0007669"/>
    <property type="project" value="TreeGrafter"/>
</dbReference>
<proteinExistence type="predicted"/>
<gene>
    <name evidence="4" type="ORF">AG1IA_06857</name>
</gene>
<dbReference type="Gene3D" id="3.40.50.1820">
    <property type="entry name" value="alpha/beta hydrolase"/>
    <property type="match status" value="1"/>
</dbReference>
<feature type="domain" description="Serine hydrolase" evidence="3">
    <location>
        <begin position="2"/>
        <end position="209"/>
    </location>
</feature>
<keyword evidence="1" id="KW-0378">Hydrolase</keyword>
<feature type="region of interest" description="Disordered" evidence="2">
    <location>
        <begin position="236"/>
        <end position="270"/>
    </location>
</feature>
<dbReference type="PANTHER" id="PTHR48070:SF6">
    <property type="entry name" value="ESTERASE OVCA2"/>
    <property type="match status" value="1"/>
</dbReference>
<dbReference type="GO" id="GO:0005737">
    <property type="term" value="C:cytoplasm"/>
    <property type="evidence" value="ECO:0007669"/>
    <property type="project" value="TreeGrafter"/>
</dbReference>
<dbReference type="PANTHER" id="PTHR48070">
    <property type="entry name" value="ESTERASE OVCA2"/>
    <property type="match status" value="1"/>
</dbReference>
<dbReference type="STRING" id="983506.L8WQQ2"/>
<evidence type="ECO:0000256" key="2">
    <source>
        <dbReference type="SAM" id="MobiDB-lite"/>
    </source>
</evidence>
<sequence>MIRILALHGYAQSAEIFKKKVNLPIFLDAPVLLQPADLPQSFASVEALDTVKAPPEEPELQPRAWWRANLDRTVYYHVPETIEYLKNYLKDQRFNGVFGFSQGASMAAALTKIAKAYPAILVDGKPPHPPLYAYADSARKHTNSSLSDFCVLVSGFKPVDDNLGPLFSTPITTPNLHVLGRNDAIVIPERGRTLVDVSKDPRVEEHEGGSRVLVANWRNFFKDYFLSFDPVLGGKPVPSPGPAGDTPAQTPGSGTPAEISRVGTPNRQNASTKQMWQYNGLNNGGNHFSTTGSPGLRDESITNDKGRLPFEVVLDTGSLPINFRNPEDMRLDMDGGVVGMGGGTGDEGVGGWT</sequence>
<dbReference type="HOGENOM" id="CLU_051938_2_1_1"/>
<evidence type="ECO:0000313" key="5">
    <source>
        <dbReference type="Proteomes" id="UP000011668"/>
    </source>
</evidence>
<evidence type="ECO:0000256" key="1">
    <source>
        <dbReference type="ARBA" id="ARBA00022801"/>
    </source>
</evidence>
<reference evidence="4 5" key="1">
    <citation type="journal article" date="2013" name="Nat. Commun.">
        <title>The evolution and pathogenic mechanisms of the rice sheath blight pathogen.</title>
        <authorList>
            <person name="Zheng A."/>
            <person name="Lin R."/>
            <person name="Xu L."/>
            <person name="Qin P."/>
            <person name="Tang C."/>
            <person name="Ai P."/>
            <person name="Zhang D."/>
            <person name="Liu Y."/>
            <person name="Sun Z."/>
            <person name="Feng H."/>
            <person name="Wang Y."/>
            <person name="Chen Y."/>
            <person name="Liang X."/>
            <person name="Fu R."/>
            <person name="Li Q."/>
            <person name="Zhang J."/>
            <person name="Yu X."/>
            <person name="Xie Z."/>
            <person name="Ding L."/>
            <person name="Guan P."/>
            <person name="Tang J."/>
            <person name="Liang Y."/>
            <person name="Wang S."/>
            <person name="Deng Q."/>
            <person name="Li S."/>
            <person name="Zhu J."/>
            <person name="Wang L."/>
            <person name="Liu H."/>
            <person name="Li P."/>
        </authorList>
    </citation>
    <scope>NUCLEOTIDE SEQUENCE [LARGE SCALE GENOMIC DNA]</scope>
    <source>
        <strain evidence="5">AG-1 IA</strain>
    </source>
</reference>